<dbReference type="KEGG" id="mfc:BRM9_1151"/>
<feature type="compositionally biased region" description="Basic and acidic residues" evidence="1">
    <location>
        <begin position="177"/>
        <end position="193"/>
    </location>
</feature>
<protein>
    <recommendedName>
        <fullName evidence="2">DZANK-type domain-containing protein</fullName>
    </recommendedName>
</protein>
<dbReference type="Proteomes" id="UP000029661">
    <property type="component" value="Chromosome"/>
</dbReference>
<dbReference type="OrthoDB" id="71382at2157"/>
<dbReference type="RefSeq" id="WP_052399982.1">
    <property type="nucleotide sequence ID" value="NZ_CP006933.1"/>
</dbReference>
<feature type="region of interest" description="Disordered" evidence="1">
    <location>
        <begin position="149"/>
        <end position="193"/>
    </location>
</feature>
<feature type="compositionally biased region" description="Polar residues" evidence="1">
    <location>
        <begin position="149"/>
        <end position="175"/>
    </location>
</feature>
<accession>A0A089ZD95</accession>
<dbReference type="AlphaFoldDB" id="A0A089ZD95"/>
<gene>
    <name evidence="3" type="ORF">BRM9_1151</name>
</gene>
<evidence type="ECO:0000313" key="3">
    <source>
        <dbReference type="EMBL" id="AIS31967.1"/>
    </source>
</evidence>
<reference evidence="3 4" key="1">
    <citation type="submission" date="2013-12" db="EMBL/GenBank/DDBJ databases">
        <title>The complete genome sequence of Methanobacterium sp. BRM9.</title>
        <authorList>
            <consortium name="Pastoral Greenhouse Gas Research Consortium"/>
            <person name="Kelly W.J."/>
            <person name="Leahy S.C."/>
            <person name="Perry R."/>
            <person name="Li D."/>
            <person name="Altermann E."/>
            <person name="Lambie S.C."/>
            <person name="Attwood G.T."/>
        </authorList>
    </citation>
    <scope>NUCLEOTIDE SEQUENCE [LARGE SCALE GENOMIC DNA]</scope>
    <source>
        <strain evidence="3 4">BRM9</strain>
    </source>
</reference>
<proteinExistence type="predicted"/>
<dbReference type="GeneID" id="25399518"/>
<organism evidence="3 4">
    <name type="scientific">Methanobacterium formicicum</name>
    <dbReference type="NCBI Taxonomy" id="2162"/>
    <lineage>
        <taxon>Archaea</taxon>
        <taxon>Methanobacteriati</taxon>
        <taxon>Methanobacteriota</taxon>
        <taxon>Methanomada group</taxon>
        <taxon>Methanobacteria</taxon>
        <taxon>Methanobacteriales</taxon>
        <taxon>Methanobacteriaceae</taxon>
        <taxon>Methanobacterium</taxon>
    </lineage>
</organism>
<name>A0A089ZD95_METFO</name>
<sequence>MEREEKRLSILKCSTCNTQVPEGALICTVCGEPLPVRASPKKSMCPHCYAEFPLEVEFCPSCGTKTKQITDKSKETTCPRCYSEIEADLSYCPQCGSDLSPSLTCPKCKSRIPSGMSRCPVCGTSRKEKGVSSYVIHQKLQKQREINRIDTTSKNMTPTPDNKTSLSQKVHSTPTFPDHELEKSNPEETKEEKINHQGYLVCNRCGGYYKLQPGEYPADFKEKCPCGGKLQHQLKL</sequence>
<evidence type="ECO:0000259" key="2">
    <source>
        <dbReference type="Pfam" id="PF12773"/>
    </source>
</evidence>
<dbReference type="STRING" id="2162.BRM9_1151"/>
<feature type="domain" description="DZANK-type" evidence="2">
    <location>
        <begin position="13"/>
        <end position="63"/>
    </location>
</feature>
<dbReference type="Pfam" id="PF12773">
    <property type="entry name" value="DZR"/>
    <property type="match status" value="2"/>
</dbReference>
<evidence type="ECO:0000313" key="4">
    <source>
        <dbReference type="Proteomes" id="UP000029661"/>
    </source>
</evidence>
<dbReference type="InterPro" id="IPR025874">
    <property type="entry name" value="DZR"/>
</dbReference>
<dbReference type="EMBL" id="CP006933">
    <property type="protein sequence ID" value="AIS31967.1"/>
    <property type="molecule type" value="Genomic_DNA"/>
</dbReference>
<feature type="domain" description="DZANK-type" evidence="2">
    <location>
        <begin position="78"/>
        <end position="123"/>
    </location>
</feature>
<evidence type="ECO:0000256" key="1">
    <source>
        <dbReference type="SAM" id="MobiDB-lite"/>
    </source>
</evidence>